<sequence>MNGIIGKSKNLLQRQRSFSCERKEESYQSIQVPFKINMILGSILVKYDSNIEKKMYAKQVLITSEYGEGVTFIYHDPLVISTFFFNQQVYEELMDDKNIVNIISNKNKDPSSRLMEGLGMLVKCALRISITNCTSSKYIYIHSTNLHGRPLLHRINFTINIRNGYNVRESNDFKTICLYLLKG</sequence>
<organism evidence="1 2">
    <name type="scientific">Salix dunnii</name>
    <dbReference type="NCBI Taxonomy" id="1413687"/>
    <lineage>
        <taxon>Eukaryota</taxon>
        <taxon>Viridiplantae</taxon>
        <taxon>Streptophyta</taxon>
        <taxon>Embryophyta</taxon>
        <taxon>Tracheophyta</taxon>
        <taxon>Spermatophyta</taxon>
        <taxon>Magnoliopsida</taxon>
        <taxon>eudicotyledons</taxon>
        <taxon>Gunneridae</taxon>
        <taxon>Pentapetalae</taxon>
        <taxon>rosids</taxon>
        <taxon>fabids</taxon>
        <taxon>Malpighiales</taxon>
        <taxon>Salicaceae</taxon>
        <taxon>Saliceae</taxon>
        <taxon>Salix</taxon>
    </lineage>
</organism>
<evidence type="ECO:0000313" key="1">
    <source>
        <dbReference type="EMBL" id="KAF9683912.1"/>
    </source>
</evidence>
<keyword evidence="2" id="KW-1185">Reference proteome</keyword>
<gene>
    <name evidence="1" type="ORF">SADUNF_Sadunf04G0063300</name>
</gene>
<reference evidence="1 2" key="1">
    <citation type="submission" date="2020-10" db="EMBL/GenBank/DDBJ databases">
        <title>Plant Genome Project.</title>
        <authorList>
            <person name="Zhang R.-G."/>
        </authorList>
    </citation>
    <scope>NUCLEOTIDE SEQUENCE [LARGE SCALE GENOMIC DNA]</scope>
    <source>
        <strain evidence="1">FAFU-HL-1</strain>
        <tissue evidence="1">Leaf</tissue>
    </source>
</reference>
<accession>A0A835K460</accession>
<dbReference type="AlphaFoldDB" id="A0A835K460"/>
<dbReference type="EMBL" id="JADGMS010000004">
    <property type="protein sequence ID" value="KAF9683912.1"/>
    <property type="molecule type" value="Genomic_DNA"/>
</dbReference>
<dbReference type="Proteomes" id="UP000657918">
    <property type="component" value="Chromosome 4"/>
</dbReference>
<proteinExistence type="predicted"/>
<evidence type="ECO:0000313" key="2">
    <source>
        <dbReference type="Proteomes" id="UP000657918"/>
    </source>
</evidence>
<protein>
    <submittedName>
        <fullName evidence="1">Uncharacterized protein</fullName>
    </submittedName>
</protein>
<comment type="caution">
    <text evidence="1">The sequence shown here is derived from an EMBL/GenBank/DDBJ whole genome shotgun (WGS) entry which is preliminary data.</text>
</comment>
<name>A0A835K460_9ROSI</name>